<keyword evidence="3" id="KW-1185">Reference proteome</keyword>
<feature type="coiled-coil region" evidence="1">
    <location>
        <begin position="63"/>
        <end position="90"/>
    </location>
</feature>
<keyword evidence="1" id="KW-0175">Coiled coil</keyword>
<name>A0ABN2FSD5_9ACTN</name>
<dbReference type="EMBL" id="BAAANE010000011">
    <property type="protein sequence ID" value="GAA1658205.1"/>
    <property type="molecule type" value="Genomic_DNA"/>
</dbReference>
<proteinExistence type="predicted"/>
<sequence>MDNSSSKYLAILDARGRVCEHCASTFIAGRSDQRFCTDLCRLRHWRCRKTTPSACDAGGQQRLDAMRAEVDRLEAQITDLRQTHAALREALATCQCAQSSVDEPTRPT</sequence>
<gene>
    <name evidence="2" type="ORF">GCM10009744_59280</name>
</gene>
<protein>
    <submittedName>
        <fullName evidence="2">Uncharacterized protein</fullName>
    </submittedName>
</protein>
<comment type="caution">
    <text evidence="2">The sequence shown here is derived from an EMBL/GenBank/DDBJ whole genome shotgun (WGS) entry which is preliminary data.</text>
</comment>
<accession>A0ABN2FSD5</accession>
<organism evidence="2 3">
    <name type="scientific">Kribbella alba</name>
    <dbReference type="NCBI Taxonomy" id="190197"/>
    <lineage>
        <taxon>Bacteria</taxon>
        <taxon>Bacillati</taxon>
        <taxon>Actinomycetota</taxon>
        <taxon>Actinomycetes</taxon>
        <taxon>Propionibacteriales</taxon>
        <taxon>Kribbellaceae</taxon>
        <taxon>Kribbella</taxon>
    </lineage>
</organism>
<reference evidence="2 3" key="1">
    <citation type="journal article" date="2019" name="Int. J. Syst. Evol. Microbiol.">
        <title>The Global Catalogue of Microorganisms (GCM) 10K type strain sequencing project: providing services to taxonomists for standard genome sequencing and annotation.</title>
        <authorList>
            <consortium name="The Broad Institute Genomics Platform"/>
            <consortium name="The Broad Institute Genome Sequencing Center for Infectious Disease"/>
            <person name="Wu L."/>
            <person name="Ma J."/>
        </authorList>
    </citation>
    <scope>NUCLEOTIDE SEQUENCE [LARGE SCALE GENOMIC DNA]</scope>
    <source>
        <strain evidence="2 3">JCM 14306</strain>
    </source>
</reference>
<evidence type="ECO:0000256" key="1">
    <source>
        <dbReference type="SAM" id="Coils"/>
    </source>
</evidence>
<evidence type="ECO:0000313" key="3">
    <source>
        <dbReference type="Proteomes" id="UP001501319"/>
    </source>
</evidence>
<evidence type="ECO:0000313" key="2">
    <source>
        <dbReference type="EMBL" id="GAA1658205.1"/>
    </source>
</evidence>
<dbReference type="Proteomes" id="UP001501319">
    <property type="component" value="Unassembled WGS sequence"/>
</dbReference>